<dbReference type="EMBL" id="CP000504">
    <property type="protein sequence ID" value="ABL88188.1"/>
    <property type="molecule type" value="Genomic_DNA"/>
</dbReference>
<dbReference type="KEGG" id="pis:Pisl_1014"/>
<organism evidence="1 2">
    <name type="scientific">Pyrobaculum islandicum (strain DSM 4184 / JCM 9189 / GEO3)</name>
    <dbReference type="NCBI Taxonomy" id="384616"/>
    <lineage>
        <taxon>Archaea</taxon>
        <taxon>Thermoproteota</taxon>
        <taxon>Thermoprotei</taxon>
        <taxon>Thermoproteales</taxon>
        <taxon>Thermoproteaceae</taxon>
        <taxon>Pyrobaculum</taxon>
    </lineage>
</organism>
<dbReference type="eggNOG" id="arCOG07044">
    <property type="taxonomic scope" value="Archaea"/>
</dbReference>
<dbReference type="AlphaFoldDB" id="A1RTA6"/>
<sequence length="82" mass="9470">MAIKRQQYVIRESIRISIYTTHVETLHKILIRLGREADLETIIDEALKIGIPPPIASRYLMRLVERGRVKIVCGPSLQYRAV</sequence>
<proteinExistence type="predicted"/>
<dbReference type="Proteomes" id="UP000002595">
    <property type="component" value="Chromosome"/>
</dbReference>
<accession>A1RTA6</accession>
<gene>
    <name evidence="1" type="ordered locus">Pisl_1014</name>
</gene>
<dbReference type="HOGENOM" id="CLU_194246_0_0_2"/>
<evidence type="ECO:0000313" key="1">
    <source>
        <dbReference type="EMBL" id="ABL88188.1"/>
    </source>
</evidence>
<keyword evidence="2" id="KW-1185">Reference proteome</keyword>
<evidence type="ECO:0000313" key="2">
    <source>
        <dbReference type="Proteomes" id="UP000002595"/>
    </source>
</evidence>
<dbReference type="STRING" id="384616.Pisl_1014"/>
<protein>
    <submittedName>
        <fullName evidence="1">Uncharacterized protein</fullName>
    </submittedName>
</protein>
<reference evidence="1" key="1">
    <citation type="submission" date="2006-12" db="EMBL/GenBank/DDBJ databases">
        <title>Complete sequence of Pyrobaculum islandicum DSM 4184.</title>
        <authorList>
            <person name="Copeland A."/>
            <person name="Lucas S."/>
            <person name="Lapidus A."/>
            <person name="Barry K."/>
            <person name="Detter J.C."/>
            <person name="Glavina del Rio T."/>
            <person name="Dalin E."/>
            <person name="Tice H."/>
            <person name="Pitluck S."/>
            <person name="Meincke L."/>
            <person name="Brettin T."/>
            <person name="Bruce D."/>
            <person name="Han C."/>
            <person name="Tapia R."/>
            <person name="Gilna P."/>
            <person name="Schmutz J."/>
            <person name="Larimer F."/>
            <person name="Land M."/>
            <person name="Hauser L."/>
            <person name="Kyrpides N."/>
            <person name="Mikhailova N."/>
            <person name="Cozen A.E."/>
            <person name="Fitz-Gibbon S.T."/>
            <person name="House C.H."/>
            <person name="Saltikov C."/>
            <person name="Lowe T."/>
            <person name="Richardson P."/>
        </authorList>
    </citation>
    <scope>NUCLEOTIDE SEQUENCE [LARGE SCALE GENOMIC DNA]</scope>
    <source>
        <strain evidence="1">DSM 4184</strain>
    </source>
</reference>
<name>A1RTA6_PYRIL</name>